<sequence length="95" mass="10296">MSIALGFMVLISCSDDLGRCQAEPLTSPYFASKQECDEALEDNMLNVGAPQIFGACLKVADRSVTMSDLTWRIDSQGDLVVVPNHTRGSMLVASR</sequence>
<evidence type="ECO:0008006" key="3">
    <source>
        <dbReference type="Google" id="ProtNLM"/>
    </source>
</evidence>
<organism evidence="1 2">
    <name type="scientific">Rhizobium alvei</name>
    <dbReference type="NCBI Taxonomy" id="1132659"/>
    <lineage>
        <taxon>Bacteria</taxon>
        <taxon>Pseudomonadati</taxon>
        <taxon>Pseudomonadota</taxon>
        <taxon>Alphaproteobacteria</taxon>
        <taxon>Hyphomicrobiales</taxon>
        <taxon>Rhizobiaceae</taxon>
        <taxon>Rhizobium/Agrobacterium group</taxon>
        <taxon>Rhizobium</taxon>
    </lineage>
</organism>
<reference evidence="1" key="1">
    <citation type="journal article" date="2015" name="Int. J. Syst. Evol. Microbiol.">
        <title>Rhizobium alvei sp. nov., isolated from a freshwater river.</title>
        <authorList>
            <person name="Sheu S.Y."/>
            <person name="Huang H.W."/>
            <person name="Young C.C."/>
            <person name="Chen W.M."/>
        </authorList>
    </citation>
    <scope>NUCLEOTIDE SEQUENCE</scope>
    <source>
        <strain evidence="1">TNR-22</strain>
    </source>
</reference>
<reference evidence="1" key="2">
    <citation type="submission" date="2023-07" db="EMBL/GenBank/DDBJ databases">
        <authorList>
            <person name="Shen H."/>
        </authorList>
    </citation>
    <scope>NUCLEOTIDE SEQUENCE</scope>
    <source>
        <strain evidence="1">TNR-22</strain>
    </source>
</reference>
<keyword evidence="2" id="KW-1185">Reference proteome</keyword>
<dbReference type="EMBL" id="JAUOZU010000009">
    <property type="protein sequence ID" value="MDO6965211.1"/>
    <property type="molecule type" value="Genomic_DNA"/>
</dbReference>
<dbReference type="Proteomes" id="UP001174932">
    <property type="component" value="Unassembled WGS sequence"/>
</dbReference>
<comment type="caution">
    <text evidence="1">The sequence shown here is derived from an EMBL/GenBank/DDBJ whole genome shotgun (WGS) entry which is preliminary data.</text>
</comment>
<protein>
    <recommendedName>
        <fullName evidence="3">Lipoprotein</fullName>
    </recommendedName>
</protein>
<proteinExistence type="predicted"/>
<dbReference type="RefSeq" id="WP_304377142.1">
    <property type="nucleotide sequence ID" value="NZ_JAUOZU010000009.1"/>
</dbReference>
<evidence type="ECO:0000313" key="1">
    <source>
        <dbReference type="EMBL" id="MDO6965211.1"/>
    </source>
</evidence>
<name>A0ABT8YNW9_9HYPH</name>
<gene>
    <name evidence="1" type="ORF">Q4481_14685</name>
</gene>
<evidence type="ECO:0000313" key="2">
    <source>
        <dbReference type="Proteomes" id="UP001174932"/>
    </source>
</evidence>
<accession>A0ABT8YNW9</accession>